<dbReference type="InterPro" id="IPR017926">
    <property type="entry name" value="GATASE"/>
</dbReference>
<dbReference type="PROSITE" id="PS51273">
    <property type="entry name" value="GATASE_TYPE_1"/>
    <property type="match status" value="1"/>
</dbReference>
<comment type="caution">
    <text evidence="2">The sequence shown here is derived from an EMBL/GenBank/DDBJ whole genome shotgun (WGS) entry which is preliminary data.</text>
</comment>
<dbReference type="GO" id="GO:0016740">
    <property type="term" value="F:transferase activity"/>
    <property type="evidence" value="ECO:0007669"/>
    <property type="project" value="UniProtKB-KW"/>
</dbReference>
<gene>
    <name evidence="2" type="ORF">CRP01_27545</name>
</gene>
<feature type="domain" description="Glutamine amidotransferase" evidence="1">
    <location>
        <begin position="72"/>
        <end position="184"/>
    </location>
</feature>
<dbReference type="RefSeq" id="WP_099153275.1">
    <property type="nucleotide sequence ID" value="NZ_PDUD01000032.1"/>
</dbReference>
<dbReference type="SUPFAM" id="SSF52317">
    <property type="entry name" value="Class I glutamine amidotransferase-like"/>
    <property type="match status" value="1"/>
</dbReference>
<evidence type="ECO:0000313" key="2">
    <source>
        <dbReference type="EMBL" id="PHN03439.1"/>
    </source>
</evidence>
<keyword evidence="3" id="KW-1185">Reference proteome</keyword>
<dbReference type="AlphaFoldDB" id="A0A2D0N5K3"/>
<evidence type="ECO:0000313" key="3">
    <source>
        <dbReference type="Proteomes" id="UP000223913"/>
    </source>
</evidence>
<dbReference type="Proteomes" id="UP000223913">
    <property type="component" value="Unassembled WGS sequence"/>
</dbReference>
<dbReference type="Gene3D" id="3.40.50.880">
    <property type="match status" value="1"/>
</dbReference>
<organism evidence="2 3">
    <name type="scientific">Flavilitoribacter nigricans (strain ATCC 23147 / DSM 23189 / NBRC 102662 / NCIMB 1420 / SS-2)</name>
    <name type="common">Lewinella nigricans</name>
    <dbReference type="NCBI Taxonomy" id="1122177"/>
    <lineage>
        <taxon>Bacteria</taxon>
        <taxon>Pseudomonadati</taxon>
        <taxon>Bacteroidota</taxon>
        <taxon>Saprospiria</taxon>
        <taxon>Saprospirales</taxon>
        <taxon>Lewinellaceae</taxon>
        <taxon>Flavilitoribacter</taxon>
    </lineage>
</organism>
<name>A0A2D0N5K3_FLAN2</name>
<accession>A0A2D0N5K3</accession>
<dbReference type="EMBL" id="PDUD01000032">
    <property type="protein sequence ID" value="PHN03439.1"/>
    <property type="molecule type" value="Genomic_DNA"/>
</dbReference>
<dbReference type="GO" id="GO:0005829">
    <property type="term" value="C:cytosol"/>
    <property type="evidence" value="ECO:0007669"/>
    <property type="project" value="TreeGrafter"/>
</dbReference>
<protein>
    <submittedName>
        <fullName evidence="2">Amidotransferase</fullName>
    </submittedName>
</protein>
<dbReference type="InterPro" id="IPR044992">
    <property type="entry name" value="ChyE-like"/>
</dbReference>
<dbReference type="Pfam" id="PF00117">
    <property type="entry name" value="GATase"/>
    <property type="match status" value="1"/>
</dbReference>
<dbReference type="PANTHER" id="PTHR42695">
    <property type="entry name" value="GLUTAMINE AMIDOTRANSFERASE YLR126C-RELATED"/>
    <property type="match status" value="1"/>
</dbReference>
<proteinExistence type="predicted"/>
<dbReference type="PANTHER" id="PTHR42695:SF5">
    <property type="entry name" value="GLUTAMINE AMIDOTRANSFERASE YLR126C-RELATED"/>
    <property type="match status" value="1"/>
</dbReference>
<evidence type="ECO:0000259" key="1">
    <source>
        <dbReference type="Pfam" id="PF00117"/>
    </source>
</evidence>
<keyword evidence="2" id="KW-0808">Transferase</keyword>
<dbReference type="OrthoDB" id="9807137at2"/>
<dbReference type="InterPro" id="IPR029062">
    <property type="entry name" value="Class_I_gatase-like"/>
</dbReference>
<sequence length="229" mass="26165">MKLGLLQCDHVADHLLALNGDYDEQFTKLLPDFEWSYYDLTAGQFPATLDECNAYLCTGSKYSVYDNISWIHQLKHIVREIYYEQIPFVGVCFGHQMIAHALGGRVDKGACGWCVGIHTFNVLQREEWMVPFQPAFNILMSCQDQVLELPQDSTVLAETADCRVGMFLVGERMLGVQGHPEFSVAYAQSLMKGRRERIGEDKVLVGLESLCYRLEIVIIREWMIKFLKG</sequence>
<dbReference type="CDD" id="cd01741">
    <property type="entry name" value="GATase1_1"/>
    <property type="match status" value="1"/>
</dbReference>
<reference evidence="2 3" key="1">
    <citation type="submission" date="2017-10" db="EMBL/GenBank/DDBJ databases">
        <title>The draft genome sequence of Lewinella nigricans NBRC 102662.</title>
        <authorList>
            <person name="Wang K."/>
        </authorList>
    </citation>
    <scope>NUCLEOTIDE SEQUENCE [LARGE SCALE GENOMIC DNA]</scope>
    <source>
        <strain evidence="2 3">NBRC 102662</strain>
    </source>
</reference>